<name>A0ABW5P668_9DEIO</name>
<dbReference type="InterPro" id="IPR006442">
    <property type="entry name" value="Antitoxin_Phd/YefM"/>
</dbReference>
<dbReference type="SUPFAM" id="SSF143120">
    <property type="entry name" value="YefM-like"/>
    <property type="match status" value="1"/>
</dbReference>
<evidence type="ECO:0000256" key="2">
    <source>
        <dbReference type="RuleBase" id="RU362080"/>
    </source>
</evidence>
<dbReference type="RefSeq" id="WP_386847215.1">
    <property type="nucleotide sequence ID" value="NZ_JBHUMK010000090.1"/>
</dbReference>
<dbReference type="Proteomes" id="UP001597475">
    <property type="component" value="Unassembled WGS sequence"/>
</dbReference>
<dbReference type="Gene3D" id="3.40.1620.10">
    <property type="entry name" value="YefM-like domain"/>
    <property type="match status" value="1"/>
</dbReference>
<evidence type="ECO:0000313" key="4">
    <source>
        <dbReference type="Proteomes" id="UP001597475"/>
    </source>
</evidence>
<sequence length="80" mass="8801">MTTFSAREFNQQVSKARKAALEEPVFITERGQARHVLLSIEAYQALTGQQGRITDLLALHDDIEVDFPAASGLSRAADLD</sequence>
<comment type="caution">
    <text evidence="3">The sequence shown here is derived from an EMBL/GenBank/DDBJ whole genome shotgun (WGS) entry which is preliminary data.</text>
</comment>
<dbReference type="InterPro" id="IPR036165">
    <property type="entry name" value="YefM-like_sf"/>
</dbReference>
<gene>
    <name evidence="3" type="ORF">ACFSR9_15380</name>
</gene>
<protein>
    <recommendedName>
        <fullName evidence="2">Antitoxin</fullName>
    </recommendedName>
</protein>
<proteinExistence type="inferred from homology"/>
<evidence type="ECO:0000256" key="1">
    <source>
        <dbReference type="ARBA" id="ARBA00009981"/>
    </source>
</evidence>
<accession>A0ABW5P668</accession>
<keyword evidence="4" id="KW-1185">Reference proteome</keyword>
<comment type="similarity">
    <text evidence="1 2">Belongs to the phD/YefM antitoxin family.</text>
</comment>
<evidence type="ECO:0000313" key="3">
    <source>
        <dbReference type="EMBL" id="MFD2610799.1"/>
    </source>
</evidence>
<dbReference type="EMBL" id="JBHUMK010000090">
    <property type="protein sequence ID" value="MFD2610799.1"/>
    <property type="molecule type" value="Genomic_DNA"/>
</dbReference>
<dbReference type="Pfam" id="PF02604">
    <property type="entry name" value="PhdYeFM_antitox"/>
    <property type="match status" value="1"/>
</dbReference>
<reference evidence="4" key="1">
    <citation type="journal article" date="2019" name="Int. J. Syst. Evol. Microbiol.">
        <title>The Global Catalogue of Microorganisms (GCM) 10K type strain sequencing project: providing services to taxonomists for standard genome sequencing and annotation.</title>
        <authorList>
            <consortium name="The Broad Institute Genomics Platform"/>
            <consortium name="The Broad Institute Genome Sequencing Center for Infectious Disease"/>
            <person name="Wu L."/>
            <person name="Ma J."/>
        </authorList>
    </citation>
    <scope>NUCLEOTIDE SEQUENCE [LARGE SCALE GENOMIC DNA]</scope>
    <source>
        <strain evidence="4">KCTC 33842</strain>
    </source>
</reference>
<organism evidence="3 4">
    <name type="scientific">Deinococcus taklimakanensis</name>
    <dbReference type="NCBI Taxonomy" id="536443"/>
    <lineage>
        <taxon>Bacteria</taxon>
        <taxon>Thermotogati</taxon>
        <taxon>Deinococcota</taxon>
        <taxon>Deinococci</taxon>
        <taxon>Deinococcales</taxon>
        <taxon>Deinococcaceae</taxon>
        <taxon>Deinococcus</taxon>
    </lineage>
</organism>
<comment type="function">
    <text evidence="2">Antitoxin component of a type II toxin-antitoxin (TA) system.</text>
</comment>